<name>A0A8X7CPI1_9ARAC</name>
<keyword evidence="2" id="KW-1133">Transmembrane helix</keyword>
<protein>
    <submittedName>
        <fullName evidence="3">Uncharacterized protein</fullName>
    </submittedName>
</protein>
<reference evidence="3" key="1">
    <citation type="submission" date="2020-08" db="EMBL/GenBank/DDBJ databases">
        <title>Multicomponent nature underlies the extraordinary mechanical properties of spider dragline silk.</title>
        <authorList>
            <person name="Kono N."/>
            <person name="Nakamura H."/>
            <person name="Mori M."/>
            <person name="Yoshida Y."/>
            <person name="Ohtoshi R."/>
            <person name="Malay A.D."/>
            <person name="Moran D.A.P."/>
            <person name="Tomita M."/>
            <person name="Numata K."/>
            <person name="Arakawa K."/>
        </authorList>
    </citation>
    <scope>NUCLEOTIDE SEQUENCE</scope>
</reference>
<gene>
    <name evidence="3" type="ORF">TNIN_2921</name>
</gene>
<feature type="compositionally biased region" description="Polar residues" evidence="1">
    <location>
        <begin position="28"/>
        <end position="38"/>
    </location>
</feature>
<feature type="transmembrane region" description="Helical" evidence="2">
    <location>
        <begin position="64"/>
        <end position="86"/>
    </location>
</feature>
<organism evidence="3 4">
    <name type="scientific">Trichonephila inaurata madagascariensis</name>
    <dbReference type="NCBI Taxonomy" id="2747483"/>
    <lineage>
        <taxon>Eukaryota</taxon>
        <taxon>Metazoa</taxon>
        <taxon>Ecdysozoa</taxon>
        <taxon>Arthropoda</taxon>
        <taxon>Chelicerata</taxon>
        <taxon>Arachnida</taxon>
        <taxon>Araneae</taxon>
        <taxon>Araneomorphae</taxon>
        <taxon>Entelegynae</taxon>
        <taxon>Araneoidea</taxon>
        <taxon>Nephilidae</taxon>
        <taxon>Trichonephila</taxon>
        <taxon>Trichonephila inaurata</taxon>
    </lineage>
</organism>
<keyword evidence="2" id="KW-0472">Membrane</keyword>
<accession>A0A8X7CPI1</accession>
<proteinExistence type="predicted"/>
<dbReference type="Proteomes" id="UP000886998">
    <property type="component" value="Unassembled WGS sequence"/>
</dbReference>
<dbReference type="AlphaFoldDB" id="A0A8X7CPI1"/>
<sequence>MKQQLVNELLHERHRFPNKQLLGGKPHNPQSVPATTTSETRELTARSDLMLGYLTQFPGTKRRLIFTCTCLFGFCLVIAATFRLHLFGKMLLPRKMKVISSPDWSPYSFRNCLNLSAGRGENQLNKLAPFNDTIALTIIRLGNKLLAHFEFRALPQHSLKEVSGQAK</sequence>
<evidence type="ECO:0000313" key="3">
    <source>
        <dbReference type="EMBL" id="GFY75978.1"/>
    </source>
</evidence>
<feature type="region of interest" description="Disordered" evidence="1">
    <location>
        <begin position="18"/>
        <end position="40"/>
    </location>
</feature>
<evidence type="ECO:0000256" key="2">
    <source>
        <dbReference type="SAM" id="Phobius"/>
    </source>
</evidence>
<comment type="caution">
    <text evidence="3">The sequence shown here is derived from an EMBL/GenBank/DDBJ whole genome shotgun (WGS) entry which is preliminary data.</text>
</comment>
<keyword evidence="2" id="KW-0812">Transmembrane</keyword>
<evidence type="ECO:0000313" key="4">
    <source>
        <dbReference type="Proteomes" id="UP000886998"/>
    </source>
</evidence>
<dbReference type="EMBL" id="BMAV01021698">
    <property type="protein sequence ID" value="GFY75978.1"/>
    <property type="molecule type" value="Genomic_DNA"/>
</dbReference>
<keyword evidence="4" id="KW-1185">Reference proteome</keyword>
<evidence type="ECO:0000256" key="1">
    <source>
        <dbReference type="SAM" id="MobiDB-lite"/>
    </source>
</evidence>